<dbReference type="Pfam" id="PF14622">
    <property type="entry name" value="Ribonucleas_3_3"/>
    <property type="match status" value="1"/>
</dbReference>
<keyword evidence="6 8" id="KW-0378">Hydrolase</keyword>
<evidence type="ECO:0000313" key="12">
    <source>
        <dbReference type="Proteomes" id="UP001298424"/>
    </source>
</evidence>
<comment type="caution">
    <text evidence="11">The sequence shown here is derived from an EMBL/GenBank/DDBJ whole genome shotgun (WGS) entry which is preliminary data.</text>
</comment>
<evidence type="ECO:0000256" key="8">
    <source>
        <dbReference type="HAMAP-Rule" id="MF_00104"/>
    </source>
</evidence>
<dbReference type="NCBIfam" id="TIGR02191">
    <property type="entry name" value="RNaseIII"/>
    <property type="match status" value="1"/>
</dbReference>
<feature type="binding site" evidence="8">
    <location>
        <position position="122"/>
    </location>
    <ligand>
        <name>Mg(2+)</name>
        <dbReference type="ChEBI" id="CHEBI:18420"/>
    </ligand>
</feature>
<evidence type="ECO:0000259" key="9">
    <source>
        <dbReference type="PROSITE" id="PS50137"/>
    </source>
</evidence>
<feature type="binding site" evidence="8">
    <location>
        <position position="119"/>
    </location>
    <ligand>
        <name>Mg(2+)</name>
        <dbReference type="ChEBI" id="CHEBI:18420"/>
    </ligand>
</feature>
<evidence type="ECO:0000256" key="7">
    <source>
        <dbReference type="ARBA" id="ARBA00022884"/>
    </source>
</evidence>
<dbReference type="Pfam" id="PF00035">
    <property type="entry name" value="dsrm"/>
    <property type="match status" value="1"/>
</dbReference>
<dbReference type="PANTHER" id="PTHR11207:SF0">
    <property type="entry name" value="RIBONUCLEASE 3"/>
    <property type="match status" value="1"/>
</dbReference>
<dbReference type="InterPro" id="IPR014720">
    <property type="entry name" value="dsRBD_dom"/>
</dbReference>
<dbReference type="HAMAP" id="MF_00104">
    <property type="entry name" value="RNase_III"/>
    <property type="match status" value="1"/>
</dbReference>
<name>A0ABS9NNW2_9NEIS</name>
<dbReference type="SMART" id="SM00358">
    <property type="entry name" value="DSRM"/>
    <property type="match status" value="1"/>
</dbReference>
<organism evidence="11 12">
    <name type="scientific">Kingella pumchi</name>
    <dbReference type="NCBI Taxonomy" id="2779506"/>
    <lineage>
        <taxon>Bacteria</taxon>
        <taxon>Pseudomonadati</taxon>
        <taxon>Pseudomonadota</taxon>
        <taxon>Betaproteobacteria</taxon>
        <taxon>Neisseriales</taxon>
        <taxon>Neisseriaceae</taxon>
        <taxon>Kingella</taxon>
    </lineage>
</organism>
<evidence type="ECO:0000256" key="2">
    <source>
        <dbReference type="ARBA" id="ARBA00010183"/>
    </source>
</evidence>
<dbReference type="EC" id="3.1.26.3" evidence="8"/>
<accession>A0ABS9NNW2</accession>
<proteinExistence type="inferred from homology"/>
<sequence>MKPDPRKTAALARIQRQIGHQFSDEALLRQALTHRSHAGLNNERLEFVGDSILNYTVARMLYDAFPKLPEGKLSRLRANLVNQNTLAALAGEMQLGEALYLGAGEMKSGGASRPSILADAVEALFAAVCLDAGFAAAEAVVRRLFAPRVRGVDLDTQAKDAKSRLQEALQAKRLPLPKYRIEKQTGEGSEAWFEVSCDLGELGHITRAQAASRRAAEQLCAAAALEWLQSRGKAA</sequence>
<feature type="binding site" evidence="8">
    <location>
        <position position="46"/>
    </location>
    <ligand>
        <name>Mg(2+)</name>
        <dbReference type="ChEBI" id="CHEBI:18420"/>
    </ligand>
</feature>
<evidence type="ECO:0000256" key="3">
    <source>
        <dbReference type="ARBA" id="ARBA00022664"/>
    </source>
</evidence>
<dbReference type="Gene3D" id="1.10.1520.10">
    <property type="entry name" value="Ribonuclease III domain"/>
    <property type="match status" value="1"/>
</dbReference>
<evidence type="ECO:0000256" key="5">
    <source>
        <dbReference type="ARBA" id="ARBA00022759"/>
    </source>
</evidence>
<keyword evidence="8" id="KW-0699">rRNA-binding</keyword>
<evidence type="ECO:0000259" key="10">
    <source>
        <dbReference type="PROSITE" id="PS50142"/>
    </source>
</evidence>
<keyword evidence="12" id="KW-1185">Reference proteome</keyword>
<evidence type="ECO:0000256" key="1">
    <source>
        <dbReference type="ARBA" id="ARBA00000109"/>
    </source>
</evidence>
<comment type="catalytic activity">
    <reaction evidence="1 8">
        <text>Endonucleolytic cleavage to 5'-phosphomonoester.</text>
        <dbReference type="EC" id="3.1.26.3"/>
    </reaction>
</comment>
<protein>
    <recommendedName>
        <fullName evidence="8">Ribonuclease 3</fullName>
        <ecNumber evidence="8">3.1.26.3</ecNumber>
    </recommendedName>
    <alternativeName>
        <fullName evidence="8">Ribonuclease III</fullName>
        <shortName evidence="8">RNase III</shortName>
    </alternativeName>
</protein>
<dbReference type="InterPro" id="IPR036389">
    <property type="entry name" value="RNase_III_sf"/>
</dbReference>
<keyword evidence="8" id="KW-0479">Metal-binding</keyword>
<keyword evidence="8" id="KW-0460">Magnesium</keyword>
<dbReference type="PANTHER" id="PTHR11207">
    <property type="entry name" value="RIBONUCLEASE III"/>
    <property type="match status" value="1"/>
</dbReference>
<keyword evidence="8" id="KW-0819">tRNA processing</keyword>
<dbReference type="Proteomes" id="UP001298424">
    <property type="component" value="Unassembled WGS sequence"/>
</dbReference>
<keyword evidence="4 8" id="KW-0540">Nuclease</keyword>
<keyword evidence="7 8" id="KW-0694">RNA-binding</keyword>
<dbReference type="PROSITE" id="PS00517">
    <property type="entry name" value="RNASE_3_1"/>
    <property type="match status" value="1"/>
</dbReference>
<gene>
    <name evidence="8 11" type="primary">rnc</name>
    <name evidence="11" type="ORF">MB824_07785</name>
</gene>
<comment type="function">
    <text evidence="8">Digests double-stranded RNA. Involved in the processing of primary rRNA transcript to yield the immediate precursors to the large and small rRNAs (23S and 16S). Processes some mRNAs, and tRNAs when they are encoded in the rRNA operon. Processes pre-crRNA and tracrRNA of type II CRISPR loci if present in the organism.</text>
</comment>
<comment type="similarity">
    <text evidence="2">Belongs to the ribonuclease III family.</text>
</comment>
<feature type="domain" description="RNase III" evidence="10">
    <location>
        <begin position="11"/>
        <end position="133"/>
    </location>
</feature>
<dbReference type="RefSeq" id="WP_238747831.1">
    <property type="nucleotide sequence ID" value="NZ_JAKOOW010000026.1"/>
</dbReference>
<dbReference type="CDD" id="cd00593">
    <property type="entry name" value="RIBOc"/>
    <property type="match status" value="1"/>
</dbReference>
<dbReference type="PROSITE" id="PS50137">
    <property type="entry name" value="DS_RBD"/>
    <property type="match status" value="1"/>
</dbReference>
<evidence type="ECO:0000313" key="11">
    <source>
        <dbReference type="EMBL" id="MCG6504395.1"/>
    </source>
</evidence>
<dbReference type="InterPro" id="IPR000999">
    <property type="entry name" value="RNase_III_dom"/>
</dbReference>
<dbReference type="InterPro" id="IPR011907">
    <property type="entry name" value="RNase_III"/>
</dbReference>
<evidence type="ECO:0000256" key="6">
    <source>
        <dbReference type="ARBA" id="ARBA00022801"/>
    </source>
</evidence>
<keyword evidence="8" id="KW-0963">Cytoplasm</keyword>
<feature type="active site" evidence="8">
    <location>
        <position position="122"/>
    </location>
</feature>
<evidence type="ECO:0000256" key="4">
    <source>
        <dbReference type="ARBA" id="ARBA00022722"/>
    </source>
</evidence>
<dbReference type="EMBL" id="JAKOOW010000026">
    <property type="protein sequence ID" value="MCG6504395.1"/>
    <property type="molecule type" value="Genomic_DNA"/>
</dbReference>
<dbReference type="SUPFAM" id="SSF54768">
    <property type="entry name" value="dsRNA-binding domain-like"/>
    <property type="match status" value="1"/>
</dbReference>
<dbReference type="Gene3D" id="3.30.160.20">
    <property type="match status" value="1"/>
</dbReference>
<feature type="active site" evidence="8">
    <location>
        <position position="50"/>
    </location>
</feature>
<dbReference type="SMART" id="SM00535">
    <property type="entry name" value="RIBOc"/>
    <property type="match status" value="1"/>
</dbReference>
<comment type="subcellular location">
    <subcellularLocation>
        <location evidence="8">Cytoplasm</location>
    </subcellularLocation>
</comment>
<comment type="cofactor">
    <cofactor evidence="8">
        <name>Mg(2+)</name>
        <dbReference type="ChEBI" id="CHEBI:18420"/>
    </cofactor>
</comment>
<feature type="domain" description="DRBM" evidence="9">
    <location>
        <begin position="160"/>
        <end position="230"/>
    </location>
</feature>
<dbReference type="PROSITE" id="PS50142">
    <property type="entry name" value="RNASE_3_2"/>
    <property type="match status" value="1"/>
</dbReference>
<keyword evidence="5 8" id="KW-0255">Endonuclease</keyword>
<keyword evidence="3 8" id="KW-0507">mRNA processing</keyword>
<dbReference type="GO" id="GO:0004525">
    <property type="term" value="F:ribonuclease III activity"/>
    <property type="evidence" value="ECO:0007669"/>
    <property type="project" value="UniProtKB-EC"/>
</dbReference>
<dbReference type="SUPFAM" id="SSF69065">
    <property type="entry name" value="RNase III domain-like"/>
    <property type="match status" value="1"/>
</dbReference>
<reference evidence="11 12" key="1">
    <citation type="submission" date="2022-02" db="EMBL/GenBank/DDBJ databases">
        <title>Genome sequence data of Kingella unionensis sp. nov. strain CICC 24913 (CCUG 75125).</title>
        <authorList>
            <person name="Xiao M."/>
        </authorList>
    </citation>
    <scope>NUCLEOTIDE SEQUENCE [LARGE SCALE GENOMIC DNA]</scope>
    <source>
        <strain evidence="11 12">CICC 24913</strain>
    </source>
</reference>
<keyword evidence="8" id="KW-0698">rRNA processing</keyword>
<comment type="subunit">
    <text evidence="8">Homodimer.</text>
</comment>